<dbReference type="EMBL" id="UINC01109460">
    <property type="protein sequence ID" value="SVC76302.1"/>
    <property type="molecule type" value="Genomic_DNA"/>
</dbReference>
<accession>A0A382PW62</accession>
<feature type="non-terminal residue" evidence="1">
    <location>
        <position position="1"/>
    </location>
</feature>
<protein>
    <submittedName>
        <fullName evidence="1">Uncharacterized protein</fullName>
    </submittedName>
</protein>
<reference evidence="1" key="1">
    <citation type="submission" date="2018-05" db="EMBL/GenBank/DDBJ databases">
        <authorList>
            <person name="Lanie J.A."/>
            <person name="Ng W.-L."/>
            <person name="Kazmierczak K.M."/>
            <person name="Andrzejewski T.M."/>
            <person name="Davidsen T.M."/>
            <person name="Wayne K.J."/>
            <person name="Tettelin H."/>
            <person name="Glass J.I."/>
            <person name="Rusch D."/>
            <person name="Podicherti R."/>
            <person name="Tsui H.-C.T."/>
            <person name="Winkler M.E."/>
        </authorList>
    </citation>
    <scope>NUCLEOTIDE SEQUENCE</scope>
</reference>
<dbReference type="AlphaFoldDB" id="A0A382PW62"/>
<organism evidence="1">
    <name type="scientific">marine metagenome</name>
    <dbReference type="NCBI Taxonomy" id="408172"/>
    <lineage>
        <taxon>unclassified sequences</taxon>
        <taxon>metagenomes</taxon>
        <taxon>ecological metagenomes</taxon>
    </lineage>
</organism>
<sequence>KQNKNPEQSFQKYKHSASFKIKFGFVFYGTQT</sequence>
<evidence type="ECO:0000313" key="1">
    <source>
        <dbReference type="EMBL" id="SVC76302.1"/>
    </source>
</evidence>
<proteinExistence type="predicted"/>
<gene>
    <name evidence="1" type="ORF">METZ01_LOCUS329156</name>
</gene>
<name>A0A382PW62_9ZZZZ</name>